<dbReference type="AlphaFoldDB" id="A0A8K0KCR0"/>
<dbReference type="OrthoDB" id="5870455at2759"/>
<protein>
    <submittedName>
        <fullName evidence="1">Uncharacterized protein</fullName>
    </submittedName>
</protein>
<reference evidence="1" key="1">
    <citation type="submission" date="2013-04" db="EMBL/GenBank/DDBJ databases">
        <authorList>
            <person name="Qu J."/>
            <person name="Murali S.C."/>
            <person name="Bandaranaike D."/>
            <person name="Bellair M."/>
            <person name="Blankenburg K."/>
            <person name="Chao H."/>
            <person name="Dinh H."/>
            <person name="Doddapaneni H."/>
            <person name="Downs B."/>
            <person name="Dugan-Rocha S."/>
            <person name="Elkadiri S."/>
            <person name="Gnanaolivu R.D."/>
            <person name="Hernandez B."/>
            <person name="Javaid M."/>
            <person name="Jayaseelan J.C."/>
            <person name="Lee S."/>
            <person name="Li M."/>
            <person name="Ming W."/>
            <person name="Munidasa M."/>
            <person name="Muniz J."/>
            <person name="Nguyen L."/>
            <person name="Ongeri F."/>
            <person name="Osuji N."/>
            <person name="Pu L.-L."/>
            <person name="Puazo M."/>
            <person name="Qu C."/>
            <person name="Quiroz J."/>
            <person name="Raj R."/>
            <person name="Weissenberger G."/>
            <person name="Xin Y."/>
            <person name="Zou X."/>
            <person name="Han Y."/>
            <person name="Richards S."/>
            <person name="Worley K."/>
            <person name="Muzny D."/>
            <person name="Gibbs R."/>
        </authorList>
    </citation>
    <scope>NUCLEOTIDE SEQUENCE</scope>
    <source>
        <strain evidence="1">Sampled in the wild</strain>
    </source>
</reference>
<keyword evidence="2" id="KW-1185">Reference proteome</keyword>
<sequence>MKAEERERLIENIVSHLKDASDFIQEISAYDHLKMILSFQERAVKNFSQVDSEFGKKLREGLSKFAKHGSYATANL</sequence>
<reference evidence="1" key="2">
    <citation type="submission" date="2017-10" db="EMBL/GenBank/DDBJ databases">
        <title>Ladona fulva Genome sequencing and assembly.</title>
        <authorList>
            <person name="Murali S."/>
            <person name="Richards S."/>
            <person name="Bandaranaike D."/>
            <person name="Bellair M."/>
            <person name="Blankenburg K."/>
            <person name="Chao H."/>
            <person name="Dinh H."/>
            <person name="Doddapaneni H."/>
            <person name="Dugan-Rocha S."/>
            <person name="Elkadiri S."/>
            <person name="Gnanaolivu R."/>
            <person name="Hernandez B."/>
            <person name="Skinner E."/>
            <person name="Javaid M."/>
            <person name="Lee S."/>
            <person name="Li M."/>
            <person name="Ming W."/>
            <person name="Munidasa M."/>
            <person name="Muniz J."/>
            <person name="Nguyen L."/>
            <person name="Hughes D."/>
            <person name="Osuji N."/>
            <person name="Pu L.-L."/>
            <person name="Puazo M."/>
            <person name="Qu C."/>
            <person name="Quiroz J."/>
            <person name="Raj R."/>
            <person name="Weissenberger G."/>
            <person name="Xin Y."/>
            <person name="Zou X."/>
            <person name="Han Y."/>
            <person name="Worley K."/>
            <person name="Muzny D."/>
            <person name="Gibbs R."/>
        </authorList>
    </citation>
    <scope>NUCLEOTIDE SEQUENCE</scope>
    <source>
        <strain evidence="1">Sampled in the wild</strain>
    </source>
</reference>
<evidence type="ECO:0000313" key="1">
    <source>
        <dbReference type="EMBL" id="KAG8232510.1"/>
    </source>
</evidence>
<name>A0A8K0KCR0_LADFU</name>
<comment type="caution">
    <text evidence="1">The sequence shown here is derived from an EMBL/GenBank/DDBJ whole genome shotgun (WGS) entry which is preliminary data.</text>
</comment>
<accession>A0A8K0KCR0</accession>
<evidence type="ECO:0000313" key="2">
    <source>
        <dbReference type="Proteomes" id="UP000792457"/>
    </source>
</evidence>
<organism evidence="1 2">
    <name type="scientific">Ladona fulva</name>
    <name type="common">Scarce chaser dragonfly</name>
    <name type="synonym">Libellula fulva</name>
    <dbReference type="NCBI Taxonomy" id="123851"/>
    <lineage>
        <taxon>Eukaryota</taxon>
        <taxon>Metazoa</taxon>
        <taxon>Ecdysozoa</taxon>
        <taxon>Arthropoda</taxon>
        <taxon>Hexapoda</taxon>
        <taxon>Insecta</taxon>
        <taxon>Pterygota</taxon>
        <taxon>Palaeoptera</taxon>
        <taxon>Odonata</taxon>
        <taxon>Epiprocta</taxon>
        <taxon>Anisoptera</taxon>
        <taxon>Libelluloidea</taxon>
        <taxon>Libellulidae</taxon>
        <taxon>Ladona</taxon>
    </lineage>
</organism>
<gene>
    <name evidence="1" type="ORF">J437_LFUL012666</name>
</gene>
<dbReference type="EMBL" id="KZ308626">
    <property type="protein sequence ID" value="KAG8232510.1"/>
    <property type="molecule type" value="Genomic_DNA"/>
</dbReference>
<dbReference type="Proteomes" id="UP000792457">
    <property type="component" value="Unassembled WGS sequence"/>
</dbReference>
<proteinExistence type="predicted"/>
<dbReference type="Gene3D" id="1.20.1370.60">
    <property type="match status" value="1"/>
</dbReference>